<feature type="compositionally biased region" description="Pro residues" evidence="1">
    <location>
        <begin position="1"/>
        <end position="21"/>
    </location>
</feature>
<keyword evidence="2" id="KW-0812">Transmembrane</keyword>
<dbReference type="RefSeq" id="WP_062820120.1">
    <property type="nucleotide sequence ID" value="NZ_CP014352.1"/>
</dbReference>
<organism evidence="4 6">
    <name type="scientific">Acidipropionibacterium acidipropionici</name>
    <dbReference type="NCBI Taxonomy" id="1748"/>
    <lineage>
        <taxon>Bacteria</taxon>
        <taxon>Bacillati</taxon>
        <taxon>Actinomycetota</taxon>
        <taxon>Actinomycetes</taxon>
        <taxon>Propionibacteriales</taxon>
        <taxon>Propionibacteriaceae</taxon>
        <taxon>Acidipropionibacterium</taxon>
    </lineage>
</organism>
<accession>A0AAC8YGU8</accession>
<evidence type="ECO:0000313" key="4">
    <source>
        <dbReference type="EMBL" id="AMS06229.1"/>
    </source>
</evidence>
<evidence type="ECO:0000259" key="3">
    <source>
        <dbReference type="Pfam" id="PF03703"/>
    </source>
</evidence>
<feature type="domain" description="YdbS-like PH" evidence="3">
    <location>
        <begin position="402"/>
        <end position="455"/>
    </location>
</feature>
<protein>
    <recommendedName>
        <fullName evidence="3">YdbS-like PH domain-containing protein</fullName>
    </recommendedName>
</protein>
<evidence type="ECO:0000256" key="2">
    <source>
        <dbReference type="SAM" id="Phobius"/>
    </source>
</evidence>
<reference evidence="4 6" key="2">
    <citation type="submission" date="2016-02" db="EMBL/GenBank/DDBJ databases">
        <title>Complete Genome Sequence of Propionibacterium acidipropionici ATCC 55737.</title>
        <authorList>
            <person name="Luna Flores C.H."/>
            <person name="Nielsen L.K."/>
            <person name="Marcellin E."/>
        </authorList>
    </citation>
    <scope>NUCLEOTIDE SEQUENCE [LARGE SCALE GENOMIC DNA]</scope>
    <source>
        <strain evidence="4 6">ATCC 55737</strain>
    </source>
</reference>
<dbReference type="EMBL" id="CP014352">
    <property type="protein sequence ID" value="AMS06229.1"/>
    <property type="molecule type" value="Genomic_DNA"/>
</dbReference>
<keyword evidence="2" id="KW-0472">Membrane</keyword>
<dbReference type="AlphaFoldDB" id="A0AAC8YGU8"/>
<dbReference type="Proteomes" id="UP000178666">
    <property type="component" value="Chromosome"/>
</dbReference>
<dbReference type="Proteomes" id="UP000075221">
    <property type="component" value="Chromosome"/>
</dbReference>
<dbReference type="PIRSF" id="PIRSF026631">
    <property type="entry name" value="UCP026631"/>
    <property type="match status" value="1"/>
</dbReference>
<feature type="domain" description="YdbS-like PH" evidence="3">
    <location>
        <begin position="90"/>
        <end position="167"/>
    </location>
</feature>
<dbReference type="EMBL" id="CP015970">
    <property type="protein sequence ID" value="AOZ47686.1"/>
    <property type="molecule type" value="Genomic_DNA"/>
</dbReference>
<dbReference type="PANTHER" id="PTHR34473">
    <property type="entry name" value="UPF0699 TRANSMEMBRANE PROTEIN YDBS"/>
    <property type="match status" value="1"/>
</dbReference>
<reference evidence="5 7" key="1">
    <citation type="journal article" date="2016" name="Plant Dis.">
        <title>Improved production of propionic acid using genome shuffling.</title>
        <authorList>
            <person name="Luna-Flores C.H."/>
            <person name="Palfreyman R.W."/>
            <person name="Kromer J.O."/>
            <person name="Nielsen L.K."/>
            <person name="Marcellin E."/>
        </authorList>
    </citation>
    <scope>NUCLEOTIDE SEQUENCE [LARGE SCALE GENOMIC DNA]</scope>
    <source>
        <strain evidence="5 7">F3E8</strain>
    </source>
</reference>
<evidence type="ECO:0000313" key="5">
    <source>
        <dbReference type="EMBL" id="AOZ47686.1"/>
    </source>
</evidence>
<evidence type="ECO:0000256" key="1">
    <source>
        <dbReference type="SAM" id="MobiDB-lite"/>
    </source>
</evidence>
<feature type="region of interest" description="Disordered" evidence="1">
    <location>
        <begin position="177"/>
        <end position="205"/>
    </location>
</feature>
<dbReference type="Pfam" id="PF03703">
    <property type="entry name" value="bPH_2"/>
    <property type="match status" value="3"/>
</dbReference>
<feature type="transmembrane region" description="Helical" evidence="2">
    <location>
        <begin position="65"/>
        <end position="88"/>
    </location>
</feature>
<keyword evidence="2" id="KW-1133">Transmembrane helix</keyword>
<name>A0AAC8YGU8_9ACTN</name>
<dbReference type="PANTHER" id="PTHR34473:SF2">
    <property type="entry name" value="UPF0699 TRANSMEMBRANE PROTEIN YDBT"/>
    <property type="match status" value="1"/>
</dbReference>
<dbReference type="InterPro" id="IPR005182">
    <property type="entry name" value="YdbS-like_PH"/>
</dbReference>
<feature type="transmembrane region" description="Helical" evidence="2">
    <location>
        <begin position="222"/>
        <end position="248"/>
    </location>
</feature>
<keyword evidence="7" id="KW-1185">Reference proteome</keyword>
<proteinExistence type="predicted"/>
<gene>
    <name evidence="5" type="ORF">A8L58_14510</name>
    <name evidence="4" type="ORF">AXH35_13060</name>
</gene>
<sequence>MTTPEPGPADPTPTDPVPTDPAPTEQRPHWATPIIRGWLVLAAVAVASGQQLFDNWRSGDGLPPVGALLIVAGIVVLVALIQGVIGYFQWRTTRFRIDEEEVRVDRNFIQHSSDRLALSKIQSVDVVQPLAARVFGLARLHIDIGGSKPKTIEYLTRADAYRFRDFLTTRAHAAGAAVPGTGPDSPGGLPAEQPGPAVASGSAWQDRRVDEETIVSVSSRQVVLGTFVSGGFLFSVLMIAVGIAVPIALDVEALSIPVVLGGLVSAGGVIARTLVKYWRFTLLRSSGGLKAVHGLTTLTTRTVPVRRVQGIVVSQPLMWRITGLYSVRMTVLGVAGADNDLDAATLLPMGSADQVRDAVAALWPGFDISAVSTMTPIPMTGIPARARWLRWFDRQTFAQGMDDRVIAARRGLMRRVTAVVPHSRAQSVRLDQGPLQRRLRLATLSVHIPGGPVHLDCPHLDAGGARTLLLDEMDRCRAARAAELGENGAGAGGHGTGTVPSPGG</sequence>
<feature type="transmembrane region" description="Helical" evidence="2">
    <location>
        <begin position="254"/>
        <end position="275"/>
    </location>
</feature>
<evidence type="ECO:0000313" key="7">
    <source>
        <dbReference type="Proteomes" id="UP000178666"/>
    </source>
</evidence>
<feature type="domain" description="YdbS-like PH" evidence="3">
    <location>
        <begin position="288"/>
        <end position="336"/>
    </location>
</feature>
<dbReference type="InterPro" id="IPR014529">
    <property type="entry name" value="UCP026631"/>
</dbReference>
<evidence type="ECO:0000313" key="6">
    <source>
        <dbReference type="Proteomes" id="UP000075221"/>
    </source>
</evidence>
<feature type="region of interest" description="Disordered" evidence="1">
    <location>
        <begin position="1"/>
        <end position="28"/>
    </location>
</feature>